<dbReference type="GO" id="GO:0016020">
    <property type="term" value="C:membrane"/>
    <property type="evidence" value="ECO:0007669"/>
    <property type="project" value="UniProtKB-SubCell"/>
</dbReference>
<protein>
    <submittedName>
        <fullName evidence="6">DoxX-like protein</fullName>
    </submittedName>
</protein>
<accession>A0A562V0U3</accession>
<dbReference type="AlphaFoldDB" id="A0A562V0U3"/>
<dbReference type="EMBL" id="VLLL01000006">
    <property type="protein sequence ID" value="TWJ11540.1"/>
    <property type="molecule type" value="Genomic_DNA"/>
</dbReference>
<feature type="transmembrane region" description="Helical" evidence="5">
    <location>
        <begin position="96"/>
        <end position="115"/>
    </location>
</feature>
<reference evidence="6 7" key="1">
    <citation type="journal article" date="2013" name="Stand. Genomic Sci.">
        <title>Genomic Encyclopedia of Type Strains, Phase I: The one thousand microbial genomes (KMG-I) project.</title>
        <authorList>
            <person name="Kyrpides N.C."/>
            <person name="Woyke T."/>
            <person name="Eisen J.A."/>
            <person name="Garrity G."/>
            <person name="Lilburn T.G."/>
            <person name="Beck B.J."/>
            <person name="Whitman W.B."/>
            <person name="Hugenholtz P."/>
            <person name="Klenk H.P."/>
        </authorList>
    </citation>
    <scope>NUCLEOTIDE SEQUENCE [LARGE SCALE GENOMIC DNA]</scope>
    <source>
        <strain evidence="6 7">DSM 45044</strain>
    </source>
</reference>
<proteinExistence type="predicted"/>
<keyword evidence="4 5" id="KW-0472">Membrane</keyword>
<evidence type="ECO:0000313" key="6">
    <source>
        <dbReference type="EMBL" id="TWJ11540.1"/>
    </source>
</evidence>
<organism evidence="6 7">
    <name type="scientific">Stackebrandtia albiflava</name>
    <dbReference type="NCBI Taxonomy" id="406432"/>
    <lineage>
        <taxon>Bacteria</taxon>
        <taxon>Bacillati</taxon>
        <taxon>Actinomycetota</taxon>
        <taxon>Actinomycetes</taxon>
        <taxon>Glycomycetales</taxon>
        <taxon>Glycomycetaceae</taxon>
        <taxon>Stackebrandtia</taxon>
    </lineage>
</organism>
<comment type="subcellular location">
    <subcellularLocation>
        <location evidence="1">Membrane</location>
        <topology evidence="1">Multi-pass membrane protein</topology>
    </subcellularLocation>
</comment>
<name>A0A562V0U3_9ACTN</name>
<feature type="transmembrane region" description="Helical" evidence="5">
    <location>
        <begin position="66"/>
        <end position="84"/>
    </location>
</feature>
<dbReference type="Pfam" id="PF13564">
    <property type="entry name" value="DoxX_2"/>
    <property type="match status" value="1"/>
</dbReference>
<dbReference type="RefSeq" id="WP_158645563.1">
    <property type="nucleotide sequence ID" value="NZ_BAABIJ010000002.1"/>
</dbReference>
<evidence type="ECO:0000313" key="7">
    <source>
        <dbReference type="Proteomes" id="UP000321617"/>
    </source>
</evidence>
<keyword evidence="7" id="KW-1185">Reference proteome</keyword>
<evidence type="ECO:0000256" key="3">
    <source>
        <dbReference type="ARBA" id="ARBA00022989"/>
    </source>
</evidence>
<comment type="caution">
    <text evidence="6">The sequence shown here is derived from an EMBL/GenBank/DDBJ whole genome shotgun (WGS) entry which is preliminary data.</text>
</comment>
<keyword evidence="3 5" id="KW-1133">Transmembrane helix</keyword>
<sequence>MTVVIIIVSLLLAVAFLATGLPKVTGKDAARRQAEHLGVPFGGYRAIGWLETAAAVALVVGLWWEWLAVVASIGLVLLMIGAVVAHRRAGDPTKAATPSIALGLLALLNLVLLIAR</sequence>
<dbReference type="InterPro" id="IPR032808">
    <property type="entry name" value="DoxX"/>
</dbReference>
<keyword evidence="2 5" id="KW-0812">Transmembrane</keyword>
<evidence type="ECO:0000256" key="5">
    <source>
        <dbReference type="SAM" id="Phobius"/>
    </source>
</evidence>
<dbReference type="OrthoDB" id="3700080at2"/>
<gene>
    <name evidence="6" type="ORF">LX16_2265</name>
</gene>
<evidence type="ECO:0000256" key="2">
    <source>
        <dbReference type="ARBA" id="ARBA00022692"/>
    </source>
</evidence>
<dbReference type="Proteomes" id="UP000321617">
    <property type="component" value="Unassembled WGS sequence"/>
</dbReference>
<evidence type="ECO:0000256" key="1">
    <source>
        <dbReference type="ARBA" id="ARBA00004141"/>
    </source>
</evidence>
<evidence type="ECO:0000256" key="4">
    <source>
        <dbReference type="ARBA" id="ARBA00023136"/>
    </source>
</evidence>